<dbReference type="Gene3D" id="3.30.63.10">
    <property type="entry name" value="Guanylate Kinase phosphate binding domain"/>
    <property type="match status" value="1"/>
</dbReference>
<accession>A0A4D6Y1M1</accession>
<dbReference type="SMART" id="SM00072">
    <property type="entry name" value="GuKc"/>
    <property type="match status" value="1"/>
</dbReference>
<dbReference type="InterPro" id="IPR020590">
    <property type="entry name" value="Guanylate_kinase_CS"/>
</dbReference>
<evidence type="ECO:0000256" key="2">
    <source>
        <dbReference type="ARBA" id="ARBA00005790"/>
    </source>
</evidence>
<comment type="similarity">
    <text evidence="2 11">Belongs to the guanylate kinase family.</text>
</comment>
<dbReference type="Proteomes" id="UP000298566">
    <property type="component" value="Chromosome"/>
</dbReference>
<dbReference type="GO" id="GO:0005524">
    <property type="term" value="F:ATP binding"/>
    <property type="evidence" value="ECO:0007669"/>
    <property type="project" value="UniProtKB-UniRule"/>
</dbReference>
<gene>
    <name evidence="11" type="primary">gmk</name>
    <name evidence="13" type="ORF">D9V73_01985</name>
</gene>
<evidence type="ECO:0000256" key="6">
    <source>
        <dbReference type="ARBA" id="ARBA00022679"/>
    </source>
</evidence>
<evidence type="ECO:0000259" key="12">
    <source>
        <dbReference type="PROSITE" id="PS50052"/>
    </source>
</evidence>
<evidence type="ECO:0000256" key="5">
    <source>
        <dbReference type="ARBA" id="ARBA00022490"/>
    </source>
</evidence>
<evidence type="ECO:0000256" key="10">
    <source>
        <dbReference type="ARBA" id="ARBA00030128"/>
    </source>
</evidence>
<organism evidence="13 14">
    <name type="scientific">Buchnera aphidicola subsp. Melaphis rhois</name>
    <dbReference type="NCBI Taxonomy" id="118103"/>
    <lineage>
        <taxon>Bacteria</taxon>
        <taxon>Pseudomonadati</taxon>
        <taxon>Pseudomonadota</taxon>
        <taxon>Gammaproteobacteria</taxon>
        <taxon>Enterobacterales</taxon>
        <taxon>Erwiniaceae</taxon>
        <taxon>Buchnera</taxon>
    </lineage>
</organism>
<keyword evidence="8 11" id="KW-0418">Kinase</keyword>
<evidence type="ECO:0000256" key="4">
    <source>
        <dbReference type="ARBA" id="ARBA00016296"/>
    </source>
</evidence>
<keyword evidence="7 11" id="KW-0547">Nucleotide-binding</keyword>
<dbReference type="OrthoDB" id="9808150at2"/>
<dbReference type="GO" id="GO:0004385">
    <property type="term" value="F:GMP kinase activity"/>
    <property type="evidence" value="ECO:0007669"/>
    <property type="project" value="UniProtKB-UniRule"/>
</dbReference>
<dbReference type="NCBIfam" id="TIGR03263">
    <property type="entry name" value="guanyl_kin"/>
    <property type="match status" value="1"/>
</dbReference>
<dbReference type="CDD" id="cd00071">
    <property type="entry name" value="GMPK"/>
    <property type="match status" value="1"/>
</dbReference>
<dbReference type="HAMAP" id="MF_00328">
    <property type="entry name" value="Guanylate_kinase"/>
    <property type="match status" value="1"/>
</dbReference>
<keyword evidence="9 11" id="KW-0067">ATP-binding</keyword>
<dbReference type="PANTHER" id="PTHR23117:SF13">
    <property type="entry name" value="GUANYLATE KINASE"/>
    <property type="match status" value="1"/>
</dbReference>
<dbReference type="SUPFAM" id="SSF52540">
    <property type="entry name" value="P-loop containing nucleoside triphosphate hydrolases"/>
    <property type="match status" value="1"/>
</dbReference>
<dbReference type="FunFam" id="3.30.63.10:FF:000002">
    <property type="entry name" value="Guanylate kinase 1"/>
    <property type="match status" value="1"/>
</dbReference>
<dbReference type="PROSITE" id="PS00856">
    <property type="entry name" value="GUANYLATE_KINASE_1"/>
    <property type="match status" value="1"/>
</dbReference>
<dbReference type="InterPro" id="IPR008144">
    <property type="entry name" value="Guanylate_kin-like_dom"/>
</dbReference>
<dbReference type="InterPro" id="IPR017665">
    <property type="entry name" value="Guanylate_kinase"/>
</dbReference>
<dbReference type="Pfam" id="PF00625">
    <property type="entry name" value="Guanylate_kin"/>
    <property type="match status" value="1"/>
</dbReference>
<feature type="domain" description="Guanylate kinase-like" evidence="12">
    <location>
        <begin position="8"/>
        <end position="188"/>
    </location>
</feature>
<dbReference type="EMBL" id="CP033004">
    <property type="protein sequence ID" value="QCI23396.1"/>
    <property type="molecule type" value="Genomic_DNA"/>
</dbReference>
<name>A0A4D6Y1M1_BUCMH</name>
<evidence type="ECO:0000256" key="3">
    <source>
        <dbReference type="ARBA" id="ARBA00012961"/>
    </source>
</evidence>
<evidence type="ECO:0000256" key="7">
    <source>
        <dbReference type="ARBA" id="ARBA00022741"/>
    </source>
</evidence>
<dbReference type="PANTHER" id="PTHR23117">
    <property type="entry name" value="GUANYLATE KINASE-RELATED"/>
    <property type="match status" value="1"/>
</dbReference>
<comment type="function">
    <text evidence="11">Essential for recycling GMP and indirectly, cGMP.</text>
</comment>
<reference evidence="13 14" key="1">
    <citation type="submission" date="2018-10" db="EMBL/GenBank/DDBJ databases">
        <title>Comparative functional genomics of the obligate endosymbiont Buchnera aphidicola.</title>
        <authorList>
            <person name="Chong R.A."/>
        </authorList>
    </citation>
    <scope>NUCLEOTIDE SEQUENCE [LARGE SCALE GENOMIC DNA]</scope>
    <source>
        <strain evidence="13 14">Mrh</strain>
    </source>
</reference>
<evidence type="ECO:0000256" key="1">
    <source>
        <dbReference type="ARBA" id="ARBA00004496"/>
    </source>
</evidence>
<keyword evidence="6 11" id="KW-0808">Transferase</keyword>
<evidence type="ECO:0000313" key="13">
    <source>
        <dbReference type="EMBL" id="QCI23396.1"/>
    </source>
</evidence>
<proteinExistence type="inferred from homology"/>
<dbReference type="EC" id="2.7.4.8" evidence="3 11"/>
<dbReference type="PROSITE" id="PS50052">
    <property type="entry name" value="GUANYLATE_KINASE_2"/>
    <property type="match status" value="1"/>
</dbReference>
<evidence type="ECO:0000313" key="14">
    <source>
        <dbReference type="Proteomes" id="UP000298566"/>
    </source>
</evidence>
<dbReference type="GO" id="GO:0005829">
    <property type="term" value="C:cytosol"/>
    <property type="evidence" value="ECO:0007669"/>
    <property type="project" value="TreeGrafter"/>
</dbReference>
<sequence length="210" mass="24496">MLNVMVKGILFIISAPSGTGKSSLIREILNTNVLFKIQVSISHTTRMIRPGECNGKHYYFISTSQFEAMIKEKKFLEYAQVFDNYYGTSKQSVCKNLSTGTDIFLDIDWQGAKQVRDKIPNSRSIFILPPSKNELYRRLCKRSQDSDFVIQKRMAQAVSEMKHYVEYDYLIINDDFKLAVSNLNKIIQVEHLSRRYQTRKNDTLIQRLLY</sequence>
<evidence type="ECO:0000256" key="9">
    <source>
        <dbReference type="ARBA" id="ARBA00022840"/>
    </source>
</evidence>
<dbReference type="InterPro" id="IPR027417">
    <property type="entry name" value="P-loop_NTPase"/>
</dbReference>
<comment type="subcellular location">
    <subcellularLocation>
        <location evidence="1 11">Cytoplasm</location>
    </subcellularLocation>
</comment>
<comment type="catalytic activity">
    <reaction evidence="11">
        <text>GMP + ATP = GDP + ADP</text>
        <dbReference type="Rhea" id="RHEA:20780"/>
        <dbReference type="ChEBI" id="CHEBI:30616"/>
        <dbReference type="ChEBI" id="CHEBI:58115"/>
        <dbReference type="ChEBI" id="CHEBI:58189"/>
        <dbReference type="ChEBI" id="CHEBI:456216"/>
        <dbReference type="EC" id="2.7.4.8"/>
    </reaction>
</comment>
<evidence type="ECO:0000256" key="8">
    <source>
        <dbReference type="ARBA" id="ARBA00022777"/>
    </source>
</evidence>
<dbReference type="Gene3D" id="3.40.50.300">
    <property type="entry name" value="P-loop containing nucleotide triphosphate hydrolases"/>
    <property type="match status" value="1"/>
</dbReference>
<dbReference type="InterPro" id="IPR008145">
    <property type="entry name" value="GK/Ca_channel_bsu"/>
</dbReference>
<feature type="binding site" evidence="11">
    <location>
        <begin position="15"/>
        <end position="22"/>
    </location>
    <ligand>
        <name>ATP</name>
        <dbReference type="ChEBI" id="CHEBI:30616"/>
    </ligand>
</feature>
<evidence type="ECO:0000256" key="11">
    <source>
        <dbReference type="HAMAP-Rule" id="MF_00328"/>
    </source>
</evidence>
<keyword evidence="5 11" id="KW-0963">Cytoplasm</keyword>
<protein>
    <recommendedName>
        <fullName evidence="4 11">Guanylate kinase</fullName>
        <ecNumber evidence="3 11">2.7.4.8</ecNumber>
    </recommendedName>
    <alternativeName>
        <fullName evidence="10 11">GMP kinase</fullName>
    </alternativeName>
</protein>
<dbReference type="AlphaFoldDB" id="A0A4D6Y1M1"/>
<dbReference type="FunFam" id="3.40.50.300:FF:000084">
    <property type="entry name" value="Guanylate kinase"/>
    <property type="match status" value="1"/>
</dbReference>